<comment type="caution">
    <text evidence="1">The sequence shown here is derived from an EMBL/GenBank/DDBJ whole genome shotgun (WGS) entry which is preliminary data.</text>
</comment>
<name>A0A1R0KQF5_9PSEU</name>
<proteinExistence type="predicted"/>
<keyword evidence="2" id="KW-1185">Reference proteome</keyword>
<evidence type="ECO:0008006" key="3">
    <source>
        <dbReference type="Google" id="ProtNLM"/>
    </source>
</evidence>
<accession>A0A1R0KQF5</accession>
<dbReference type="EMBL" id="MQUQ01000012">
    <property type="protein sequence ID" value="OLZ49396.1"/>
    <property type="molecule type" value="Genomic_DNA"/>
</dbReference>
<dbReference type="InterPro" id="IPR025850">
    <property type="entry name" value="SUKH-3"/>
</dbReference>
<evidence type="ECO:0000313" key="1">
    <source>
        <dbReference type="EMBL" id="OLZ49396.1"/>
    </source>
</evidence>
<sequence>MRESELEKFLRSCGWEGAGFRRETDAIVAGLERVGFACHEEARKFLGEYLGLRIDHLPALVIAGERISSWTNFDPSAVCTIRDADVARRCTEVADTPLFPIGVDSFHLTVYSGSAGRFYAGFDSSVYQYGEDRNAMFSMMRAGIRPISLSEWTLQ</sequence>
<dbReference type="Proteomes" id="UP000187486">
    <property type="component" value="Unassembled WGS sequence"/>
</dbReference>
<dbReference type="AlphaFoldDB" id="A0A1R0KQF5"/>
<organism evidence="1 2">
    <name type="scientific">Amycolatopsis coloradensis</name>
    <dbReference type="NCBI Taxonomy" id="76021"/>
    <lineage>
        <taxon>Bacteria</taxon>
        <taxon>Bacillati</taxon>
        <taxon>Actinomycetota</taxon>
        <taxon>Actinomycetes</taxon>
        <taxon>Pseudonocardiales</taxon>
        <taxon>Pseudonocardiaceae</taxon>
        <taxon>Amycolatopsis</taxon>
    </lineage>
</organism>
<evidence type="ECO:0000313" key="2">
    <source>
        <dbReference type="Proteomes" id="UP000187486"/>
    </source>
</evidence>
<dbReference type="Pfam" id="PF14433">
    <property type="entry name" value="SUKH-3"/>
    <property type="match status" value="1"/>
</dbReference>
<gene>
    <name evidence="1" type="ORF">BS329_23670</name>
</gene>
<protein>
    <recommendedName>
        <fullName evidence="3">SUKH-3 domain containing protein</fullName>
    </recommendedName>
</protein>
<reference evidence="1 2" key="1">
    <citation type="submission" date="2016-01" db="EMBL/GenBank/DDBJ databases">
        <title>Amycolatopsis coloradensis genome sequencing and assembly.</title>
        <authorList>
            <person name="Mayilraj S."/>
        </authorList>
    </citation>
    <scope>NUCLEOTIDE SEQUENCE [LARGE SCALE GENOMIC DNA]</scope>
    <source>
        <strain evidence="1 2">DSM 44225</strain>
    </source>
</reference>